<keyword evidence="1 5" id="KW-0328">Glycosyltransferase</keyword>
<accession>A0A5E6MJZ7</accession>
<feature type="domain" description="Glycosyl transferase family 3 N-terminal" evidence="4">
    <location>
        <begin position="11"/>
        <end position="63"/>
    </location>
</feature>
<dbReference type="RefSeq" id="WP_142526014.1">
    <property type="nucleotide sequence ID" value="NZ_CABFUZ020000256.1"/>
</dbReference>
<dbReference type="Gene3D" id="3.40.1030.10">
    <property type="entry name" value="Nucleoside phosphorylase/phosphoribosyltransferase catalytic domain"/>
    <property type="match status" value="1"/>
</dbReference>
<dbReference type="Gene3D" id="1.20.970.10">
    <property type="entry name" value="Transferase, Pyrimidine Nucleoside Phosphorylase, Chain C"/>
    <property type="match status" value="1"/>
</dbReference>
<evidence type="ECO:0000313" key="6">
    <source>
        <dbReference type="Proteomes" id="UP000381693"/>
    </source>
</evidence>
<dbReference type="EC" id="2.4.2.18" evidence="5"/>
<feature type="domain" description="Glycosyl transferase family 3" evidence="3">
    <location>
        <begin position="77"/>
        <end position="333"/>
    </location>
</feature>
<keyword evidence="6" id="KW-1185">Reference proteome</keyword>
<dbReference type="Proteomes" id="UP000381693">
    <property type="component" value="Unassembled WGS sequence"/>
</dbReference>
<keyword evidence="2 5" id="KW-0808">Transferase</keyword>
<dbReference type="NCBIfam" id="TIGR01245">
    <property type="entry name" value="trpD"/>
    <property type="match status" value="1"/>
</dbReference>
<dbReference type="GO" id="GO:0000162">
    <property type="term" value="P:L-tryptophan biosynthetic process"/>
    <property type="evidence" value="ECO:0007669"/>
    <property type="project" value="InterPro"/>
</dbReference>
<evidence type="ECO:0000313" key="5">
    <source>
        <dbReference type="EMBL" id="VVM08425.1"/>
    </source>
</evidence>
<dbReference type="InterPro" id="IPR005940">
    <property type="entry name" value="Anthranilate_Pribosyl_Tfrase"/>
</dbReference>
<dbReference type="Pfam" id="PF00591">
    <property type="entry name" value="Glycos_transf_3"/>
    <property type="match status" value="1"/>
</dbReference>
<evidence type="ECO:0000256" key="1">
    <source>
        <dbReference type="ARBA" id="ARBA00022676"/>
    </source>
</evidence>
<evidence type="ECO:0000259" key="3">
    <source>
        <dbReference type="Pfam" id="PF00591"/>
    </source>
</evidence>
<reference evidence="5" key="1">
    <citation type="submission" date="2019-09" db="EMBL/GenBank/DDBJ databases">
        <authorList>
            <person name="Cremers G."/>
        </authorList>
    </citation>
    <scope>NUCLEOTIDE SEQUENCE [LARGE SCALE GENOMIC DNA]</scope>
    <source>
        <strain evidence="5">3B</strain>
    </source>
</reference>
<comment type="caution">
    <text evidence="5">The sequence shown here is derived from an EMBL/GenBank/DDBJ whole genome shotgun (WGS) entry which is preliminary data.</text>
</comment>
<dbReference type="SUPFAM" id="SSF47648">
    <property type="entry name" value="Nucleoside phosphorylase/phosphoribosyltransferase N-terminal domain"/>
    <property type="match status" value="1"/>
</dbReference>
<evidence type="ECO:0000256" key="2">
    <source>
        <dbReference type="ARBA" id="ARBA00022679"/>
    </source>
</evidence>
<dbReference type="EMBL" id="CABFUZ020000256">
    <property type="protein sequence ID" value="VVM08425.1"/>
    <property type="molecule type" value="Genomic_DNA"/>
</dbReference>
<dbReference type="GO" id="GO:0004048">
    <property type="term" value="F:anthranilate phosphoribosyltransferase activity"/>
    <property type="evidence" value="ECO:0007669"/>
    <property type="project" value="UniProtKB-EC"/>
</dbReference>
<dbReference type="AlphaFoldDB" id="A0A5E6MJZ7"/>
<dbReference type="PANTHER" id="PTHR43285:SF2">
    <property type="entry name" value="ANTHRANILATE PHOSPHORIBOSYLTRANSFERASE"/>
    <property type="match status" value="1"/>
</dbReference>
<dbReference type="InterPro" id="IPR036320">
    <property type="entry name" value="Glycosyl_Trfase_fam3_N_dom_sf"/>
</dbReference>
<dbReference type="InterPro" id="IPR017459">
    <property type="entry name" value="Glycosyl_Trfase_fam3_N_dom"/>
</dbReference>
<proteinExistence type="predicted"/>
<organism evidence="5 6">
    <name type="scientific">Methylacidimicrobium cyclopophantes</name>
    <dbReference type="NCBI Taxonomy" id="1041766"/>
    <lineage>
        <taxon>Bacteria</taxon>
        <taxon>Pseudomonadati</taxon>
        <taxon>Verrucomicrobiota</taxon>
        <taxon>Methylacidimicrobium</taxon>
    </lineage>
</organism>
<sequence>MKPSELKTLCGRPLEKEEAERAVALLLDERISEEEKAAFLVDVEERGATGRETAYFAEAFRRRSVPVGLRGYWEGRPILDCCGTGGGGLNLCNISTGTMFILAAAGVPVVKHGNRGVSKVSGSGDVLEAMGIPIRLSPAAAERSLRELGMVYLHAPDYHPAFATLGPLRRRLASQGRKTIFHLLGPLLNPARPAVQIVGVFLRRHLPLFEEALLLGGCRRPVVVFGTDAEGRAIGELGVEGEAEIRGLDLPEAKMVLAEFARRRGYAGAPLEEALVDSARESAVRLRAVFSGREKGLVRGLLAANAAVGLVAGERLTSLAEALEMVEELLDRGVVEEKVLLAERLASELRLASASWALS</sequence>
<evidence type="ECO:0000259" key="4">
    <source>
        <dbReference type="Pfam" id="PF02885"/>
    </source>
</evidence>
<dbReference type="SUPFAM" id="SSF52418">
    <property type="entry name" value="Nucleoside phosphorylase/phosphoribosyltransferase catalytic domain"/>
    <property type="match status" value="1"/>
</dbReference>
<name>A0A5E6MJZ7_9BACT</name>
<dbReference type="OrthoDB" id="9806430at2"/>
<dbReference type="Pfam" id="PF02885">
    <property type="entry name" value="Glycos_trans_3N"/>
    <property type="match status" value="1"/>
</dbReference>
<dbReference type="PANTHER" id="PTHR43285">
    <property type="entry name" value="ANTHRANILATE PHOSPHORIBOSYLTRANSFERASE"/>
    <property type="match status" value="1"/>
</dbReference>
<protein>
    <submittedName>
        <fullName evidence="5">Anthranilate phosphoribosyltransferase</fullName>
        <ecNumber evidence="5">2.4.2.18</ecNumber>
    </submittedName>
</protein>
<gene>
    <name evidence="5" type="primary">trpD</name>
    <name evidence="5" type="ORF">MAMC_02138</name>
</gene>
<dbReference type="InterPro" id="IPR000312">
    <property type="entry name" value="Glycosyl_Trfase_fam3"/>
</dbReference>
<dbReference type="GO" id="GO:0005829">
    <property type="term" value="C:cytosol"/>
    <property type="evidence" value="ECO:0007669"/>
    <property type="project" value="TreeGrafter"/>
</dbReference>
<dbReference type="InterPro" id="IPR035902">
    <property type="entry name" value="Nuc_phospho_transferase"/>
</dbReference>